<feature type="non-terminal residue" evidence="23">
    <location>
        <position position="1"/>
    </location>
</feature>
<keyword evidence="13 20" id="KW-1015">Disulfide bond</keyword>
<dbReference type="Pfam" id="PF01532">
    <property type="entry name" value="Glyco_hydro_47"/>
    <property type="match status" value="1"/>
</dbReference>
<keyword evidence="15 21" id="KW-0326">Glycosidase</keyword>
<dbReference type="PANTHER" id="PTHR11742:SF6">
    <property type="entry name" value="MANNOSYL-OLIGOSACCHARIDE ALPHA-1,2-MANNOSIDASE IA-RELATED"/>
    <property type="match status" value="1"/>
</dbReference>
<organism evidence="23 24">
    <name type="scientific">Pristionchus entomophagus</name>
    <dbReference type="NCBI Taxonomy" id="358040"/>
    <lineage>
        <taxon>Eukaryota</taxon>
        <taxon>Metazoa</taxon>
        <taxon>Ecdysozoa</taxon>
        <taxon>Nematoda</taxon>
        <taxon>Chromadorea</taxon>
        <taxon>Rhabditida</taxon>
        <taxon>Rhabditina</taxon>
        <taxon>Diplogasteromorpha</taxon>
        <taxon>Diplogasteroidea</taxon>
        <taxon>Neodiplogasteridae</taxon>
        <taxon>Pristionchus</taxon>
    </lineage>
</organism>
<dbReference type="GO" id="GO:0005509">
    <property type="term" value="F:calcium ion binding"/>
    <property type="evidence" value="ECO:0007669"/>
    <property type="project" value="InterPro"/>
</dbReference>
<feature type="active site" evidence="18">
    <location>
        <position position="467"/>
    </location>
</feature>
<dbReference type="GO" id="GO:0005975">
    <property type="term" value="P:carbohydrate metabolic process"/>
    <property type="evidence" value="ECO:0007669"/>
    <property type="project" value="InterPro"/>
</dbReference>
<evidence type="ECO:0000256" key="13">
    <source>
        <dbReference type="ARBA" id="ARBA00023157"/>
    </source>
</evidence>
<proteinExistence type="inferred from homology"/>
<comment type="catalytic activity">
    <reaction evidence="16">
        <text>N(4)-(alpha-D-Man-(1-&gt;2)-alpha-D-Man-(1-&gt;2)-alpha-D-Man-(1-&gt;3)-[alpha-D-Man-(1-&gt;3)-[alpha-D-Man-(1-&gt;2)-alpha-D-Man-(1-&gt;6)]-alpha-D-Man-(1-&gt;6)]-beta-D-Man-(1-&gt;4)-beta-D-GlcNAc-(1-&gt;4)-beta-D-GlcNAc)-L-asparaginyl-[protein] (N-glucan mannose isomer 8A1,2,3B1,3) + 3 H2O = N(4)-(alpha-D-Man-(1-&gt;3)-[alpha-D-Man-(1-&gt;3)-[alpha-D-Man-(1-&gt;6)]-alpha-D-Man-(1-&gt;6)]-beta-D-Man-(1-&gt;4)-beta-D-GlcNAc-(1-&gt;4)-beta-D-GlcNAc)-L-asparaginyl-[protein] (N-glucan mannose isomer 5A1,2) + 3 beta-D-mannose</text>
        <dbReference type="Rhea" id="RHEA:56028"/>
        <dbReference type="Rhea" id="RHEA-COMP:14358"/>
        <dbReference type="Rhea" id="RHEA-COMP:14367"/>
        <dbReference type="ChEBI" id="CHEBI:15377"/>
        <dbReference type="ChEBI" id="CHEBI:28563"/>
        <dbReference type="ChEBI" id="CHEBI:59087"/>
        <dbReference type="ChEBI" id="CHEBI:60628"/>
        <dbReference type="EC" id="3.2.1.113"/>
    </reaction>
</comment>
<protein>
    <recommendedName>
        <fullName evidence="21">alpha-1,2-Mannosidase</fullName>
        <ecNumber evidence="21">3.2.1.-</ecNumber>
    </recommendedName>
</protein>
<comment type="cofactor">
    <cofactor evidence="1 19">
        <name>Ca(2+)</name>
        <dbReference type="ChEBI" id="CHEBI:29108"/>
    </cofactor>
</comment>
<keyword evidence="5 22" id="KW-0812">Transmembrane</keyword>
<keyword evidence="14" id="KW-0325">Glycoprotein</keyword>
<dbReference type="FunFam" id="1.50.10.10:FF:000017">
    <property type="entry name" value="alpha-1,2-Mannosidase"/>
    <property type="match status" value="1"/>
</dbReference>
<evidence type="ECO:0000256" key="5">
    <source>
        <dbReference type="ARBA" id="ARBA00022692"/>
    </source>
</evidence>
<comment type="catalytic activity">
    <reaction evidence="17">
        <text>N(4)-(alpha-D-Man-(1-&gt;2)-alpha-D-Man-(1-&gt;2)-alpha-D-Man-(1-&gt;3)-[alpha-D-Man-(1-&gt;2)-alpha-D-Man-(1-&gt;3)-[alpha-D-Man-(1-&gt;2)-alpha-D-Man-(1-&gt;6)]-alpha-D-Man-(1-&gt;6)]-beta-D-Man-(1-&gt;4)-beta-D-GlcNAc-(1-&gt;4)-beta-D-GlcNAc)-L-asparaginyl-[protein] (N-glucan mannose isomer 9A1,2,3B1,2,3) + 4 H2O = N(4)-(alpha-D-Man-(1-&gt;3)-[alpha-D-Man-(1-&gt;3)-[alpha-D-Man-(1-&gt;6)]-alpha-D-Man-(1-&gt;6)]-beta-D-Man-(1-&gt;4)-beta-D-GlcNAc-(1-&gt;4)-beta-D-GlcNAc)-L-asparaginyl-[protein] (N-glucan mannose isomer 5A1,2) + 4 beta-D-mannose</text>
        <dbReference type="Rhea" id="RHEA:56008"/>
        <dbReference type="Rhea" id="RHEA-COMP:14356"/>
        <dbReference type="Rhea" id="RHEA-COMP:14367"/>
        <dbReference type="ChEBI" id="CHEBI:15377"/>
        <dbReference type="ChEBI" id="CHEBI:28563"/>
        <dbReference type="ChEBI" id="CHEBI:59087"/>
        <dbReference type="ChEBI" id="CHEBI:139493"/>
        <dbReference type="EC" id="3.2.1.113"/>
    </reaction>
</comment>
<sequence>AGDVPVSERAGGKETMSAFCRLRETHVVVLGFIVLMCICFSSIFYLPKNEETIFSLELHSGRPGARHVNVARDQKALYEKVEKANIPPPPIPETIKESQFADIGTSTPEGKRNKIKEMMKFAWDGYRQYAWGSNELKPISKIGHSASVFGRGDLGATIVDALDTLWIMGLTKEFEEGRKWVEMSLDLKKNARGDLSVFETNIRFVGGLLSAYALTKDGMFLRKADEVANLLLPAFDTATGIPFSLINLATGRASNYGWASGGCSILSEFGSLQLEFDYLSNLTGNPVYAQKIAKINSVVSQLDKPDGLVPMYLNPHTGKWGSRDFSMGAMADSYYEYLLKTWLIERKKNKNYKQWYDDVIKAMENKMLYRSKRDKLQYFANLKGSRVEHKMEHLACFSAGMFALQAKNEASPDARKHYMTLAEEIGRTCHESYARSKVGLGPEAFQFLNENEEAMTNRDKYYILRPEVLEGWFYLWRMTKDEKYRQWAWAMAEALEKHSRVGAGFSGIRDVYASTPDHDDVQQSFLLAETFKYLYLIFDDDSIKLDEWVFNTEAHPFPIRN</sequence>
<evidence type="ECO:0000256" key="3">
    <source>
        <dbReference type="ARBA" id="ARBA00004922"/>
    </source>
</evidence>
<evidence type="ECO:0000313" key="24">
    <source>
        <dbReference type="Proteomes" id="UP001432027"/>
    </source>
</evidence>
<evidence type="ECO:0000256" key="16">
    <source>
        <dbReference type="ARBA" id="ARBA00047669"/>
    </source>
</evidence>
<evidence type="ECO:0000256" key="9">
    <source>
        <dbReference type="ARBA" id="ARBA00022968"/>
    </source>
</evidence>
<dbReference type="EMBL" id="BTSX01000005">
    <property type="protein sequence ID" value="GMT01675.1"/>
    <property type="molecule type" value="Genomic_DNA"/>
</dbReference>
<evidence type="ECO:0000256" key="8">
    <source>
        <dbReference type="ARBA" id="ARBA00022837"/>
    </source>
</evidence>
<evidence type="ECO:0000256" key="18">
    <source>
        <dbReference type="PIRSR" id="PIRSR601382-1"/>
    </source>
</evidence>
<accession>A0AAV5U5K4</accession>
<evidence type="ECO:0000256" key="6">
    <source>
        <dbReference type="ARBA" id="ARBA00022723"/>
    </source>
</evidence>
<keyword evidence="24" id="KW-1185">Reference proteome</keyword>
<keyword evidence="12 22" id="KW-0472">Membrane</keyword>
<name>A0AAV5U5K4_9BILA</name>
<dbReference type="InterPro" id="IPR050749">
    <property type="entry name" value="Glycosyl_Hydrolase_47"/>
</dbReference>
<comment type="caution">
    <text evidence="23">The sequence shown here is derived from an EMBL/GenBank/DDBJ whole genome shotgun (WGS) entry which is preliminary data.</text>
</comment>
<feature type="active site" description="Proton donor" evidence="18">
    <location>
        <position position="199"/>
    </location>
</feature>
<evidence type="ECO:0000256" key="4">
    <source>
        <dbReference type="ARBA" id="ARBA00007658"/>
    </source>
</evidence>
<evidence type="ECO:0000256" key="21">
    <source>
        <dbReference type="RuleBase" id="RU361193"/>
    </source>
</evidence>
<feature type="transmembrane region" description="Helical" evidence="22">
    <location>
        <begin position="27"/>
        <end position="46"/>
    </location>
</feature>
<evidence type="ECO:0000256" key="10">
    <source>
        <dbReference type="ARBA" id="ARBA00022989"/>
    </source>
</evidence>
<dbReference type="GO" id="GO:0006491">
    <property type="term" value="P:N-glycan processing"/>
    <property type="evidence" value="ECO:0007669"/>
    <property type="project" value="UniProtKB-ARBA"/>
</dbReference>
<dbReference type="PANTHER" id="PTHR11742">
    <property type="entry name" value="MANNOSYL-OLIGOSACCHARIDE ALPHA-1,2-MANNOSIDASE-RELATED"/>
    <property type="match status" value="1"/>
</dbReference>
<dbReference type="Gene3D" id="1.50.10.10">
    <property type="match status" value="1"/>
</dbReference>
<feature type="disulfide bond" evidence="20">
    <location>
        <begin position="396"/>
        <end position="429"/>
    </location>
</feature>
<evidence type="ECO:0000256" key="19">
    <source>
        <dbReference type="PIRSR" id="PIRSR601382-2"/>
    </source>
</evidence>
<dbReference type="EC" id="3.2.1.-" evidence="21"/>
<dbReference type="PRINTS" id="PR00747">
    <property type="entry name" value="GLYHDRLASE47"/>
</dbReference>
<dbReference type="AlphaFoldDB" id="A0AAV5U5K4"/>
<dbReference type="GO" id="GO:0000139">
    <property type="term" value="C:Golgi membrane"/>
    <property type="evidence" value="ECO:0007669"/>
    <property type="project" value="UniProtKB-SubCell"/>
</dbReference>
<evidence type="ECO:0000256" key="20">
    <source>
        <dbReference type="PIRSR" id="PIRSR601382-3"/>
    </source>
</evidence>
<comment type="subcellular location">
    <subcellularLocation>
        <location evidence="2">Golgi apparatus membrane</location>
        <topology evidence="2">Single-pass type II membrane protein</topology>
    </subcellularLocation>
</comment>
<evidence type="ECO:0000256" key="22">
    <source>
        <dbReference type="SAM" id="Phobius"/>
    </source>
</evidence>
<feature type="active site" description="Proton donor" evidence="18">
    <location>
        <position position="443"/>
    </location>
</feature>
<dbReference type="GO" id="GO:0005783">
    <property type="term" value="C:endoplasmic reticulum"/>
    <property type="evidence" value="ECO:0007669"/>
    <property type="project" value="TreeGrafter"/>
</dbReference>
<dbReference type="Proteomes" id="UP001432027">
    <property type="component" value="Unassembled WGS sequence"/>
</dbReference>
<dbReference type="InterPro" id="IPR012341">
    <property type="entry name" value="6hp_glycosidase-like_sf"/>
</dbReference>
<keyword evidence="8 19" id="KW-0106">Calcium</keyword>
<reference evidence="23" key="1">
    <citation type="submission" date="2023-10" db="EMBL/GenBank/DDBJ databases">
        <title>Genome assembly of Pristionchus species.</title>
        <authorList>
            <person name="Yoshida K."/>
            <person name="Sommer R.J."/>
        </authorList>
    </citation>
    <scope>NUCLEOTIDE SEQUENCE</scope>
    <source>
        <strain evidence="23">RS0144</strain>
    </source>
</reference>
<comment type="similarity">
    <text evidence="4 21">Belongs to the glycosyl hydrolase 47 family.</text>
</comment>
<evidence type="ECO:0000256" key="12">
    <source>
        <dbReference type="ARBA" id="ARBA00023136"/>
    </source>
</evidence>
<evidence type="ECO:0000256" key="11">
    <source>
        <dbReference type="ARBA" id="ARBA00023034"/>
    </source>
</evidence>
<evidence type="ECO:0000313" key="23">
    <source>
        <dbReference type="EMBL" id="GMT01675.1"/>
    </source>
</evidence>
<evidence type="ECO:0000256" key="14">
    <source>
        <dbReference type="ARBA" id="ARBA00023180"/>
    </source>
</evidence>
<evidence type="ECO:0000256" key="15">
    <source>
        <dbReference type="ARBA" id="ARBA00023295"/>
    </source>
</evidence>
<keyword evidence="6 19" id="KW-0479">Metal-binding</keyword>
<keyword evidence="7 21" id="KW-0378">Hydrolase</keyword>
<feature type="active site" evidence="18">
    <location>
        <position position="332"/>
    </location>
</feature>
<evidence type="ECO:0000256" key="7">
    <source>
        <dbReference type="ARBA" id="ARBA00022801"/>
    </source>
</evidence>
<keyword evidence="9" id="KW-0735">Signal-anchor</keyword>
<dbReference type="GO" id="GO:0004571">
    <property type="term" value="F:mannosyl-oligosaccharide 1,2-alpha-mannosidase activity"/>
    <property type="evidence" value="ECO:0007669"/>
    <property type="project" value="UniProtKB-EC"/>
</dbReference>
<dbReference type="InterPro" id="IPR036026">
    <property type="entry name" value="Seven-hairpin_glycosidases"/>
</dbReference>
<dbReference type="InterPro" id="IPR001382">
    <property type="entry name" value="Glyco_hydro_47"/>
</dbReference>
<gene>
    <name evidence="23" type="ORF">PENTCL1PPCAC_23849</name>
</gene>
<dbReference type="SUPFAM" id="SSF48225">
    <property type="entry name" value="Seven-hairpin glycosidases"/>
    <property type="match status" value="1"/>
</dbReference>
<evidence type="ECO:0000256" key="17">
    <source>
        <dbReference type="ARBA" id="ARBA00048605"/>
    </source>
</evidence>
<feature type="binding site" evidence="19">
    <location>
        <position position="552"/>
    </location>
    <ligand>
        <name>Ca(2+)</name>
        <dbReference type="ChEBI" id="CHEBI:29108"/>
    </ligand>
</feature>
<keyword evidence="11" id="KW-0333">Golgi apparatus</keyword>
<evidence type="ECO:0000256" key="1">
    <source>
        <dbReference type="ARBA" id="ARBA00001913"/>
    </source>
</evidence>
<evidence type="ECO:0000256" key="2">
    <source>
        <dbReference type="ARBA" id="ARBA00004323"/>
    </source>
</evidence>
<keyword evidence="10 22" id="KW-1133">Transmembrane helix</keyword>
<comment type="pathway">
    <text evidence="3">Protein modification; protein glycosylation.</text>
</comment>